<keyword evidence="3" id="KW-1185">Reference proteome</keyword>
<evidence type="ECO:0000313" key="3">
    <source>
        <dbReference type="Proteomes" id="UP000679848"/>
    </source>
</evidence>
<geneLocation type="plasmid" evidence="2 3">
    <name>pMM59_01</name>
</geneLocation>
<name>A0A810QJU3_9FIRM</name>
<dbReference type="InterPro" id="IPR007272">
    <property type="entry name" value="Sulf_transp_TsuA/YedE"/>
</dbReference>
<feature type="transmembrane region" description="Helical" evidence="1">
    <location>
        <begin position="263"/>
        <end position="284"/>
    </location>
</feature>
<feature type="transmembrane region" description="Helical" evidence="1">
    <location>
        <begin position="85"/>
        <end position="109"/>
    </location>
</feature>
<dbReference type="Pfam" id="PF04143">
    <property type="entry name" value="Sulf_transp"/>
    <property type="match status" value="1"/>
</dbReference>
<keyword evidence="1" id="KW-1133">Transmembrane helix</keyword>
<keyword evidence="1" id="KW-0812">Transmembrane</keyword>
<evidence type="ECO:0000313" key="2">
    <source>
        <dbReference type="EMBL" id="BCK85671.1"/>
    </source>
</evidence>
<protein>
    <submittedName>
        <fullName evidence="2">Membrane protein</fullName>
    </submittedName>
</protein>
<keyword evidence="1" id="KW-0472">Membrane</keyword>
<sequence>MGGKKTLLASGALVGLCAILLTYLGNPANMGFCIACFIRDIAGSLGLHRAEAVQYIRPEIIGIVCGACMMALVKGDFSPRGGSSPVLRFVLGFGVMVGALVFLGCPLRMVLRLAGGDVNALVGLVGFVAGILAGVVFLKKGFSLGRSYRQNKGEGLGLPIANVLLLVLLLATPSFLFFSAEGPGSLHAPLLVSLIAGLAVGAAAQRTRLCMVGGIRDVVLFRDWTLLSGFLAIFVVTLIGNAALGNFHLSLADQPVAHTDGLWNFLGLAAVGLGSVLLGGCPLRQLILTGEGNTDSAMAVLGMLVGAACCHNFGLASSTAGATPAGGIACVAALAVMVIIALCNMPRKA</sequence>
<feature type="transmembrane region" description="Helical" evidence="1">
    <location>
        <begin position="322"/>
        <end position="343"/>
    </location>
</feature>
<dbReference type="KEGG" id="pfaa:MM59RIKEN_29900"/>
<dbReference type="Proteomes" id="UP000679848">
    <property type="component" value="Plasmid pMM59_01"/>
</dbReference>
<feature type="transmembrane region" description="Helical" evidence="1">
    <location>
        <begin position="296"/>
        <end position="316"/>
    </location>
</feature>
<accession>A0A810QJU3</accession>
<feature type="transmembrane region" description="Helical" evidence="1">
    <location>
        <begin position="55"/>
        <end position="73"/>
    </location>
</feature>
<dbReference type="EMBL" id="AP023421">
    <property type="protein sequence ID" value="BCK85671.1"/>
    <property type="molecule type" value="Genomic_DNA"/>
</dbReference>
<proteinExistence type="predicted"/>
<organism evidence="2 3">
    <name type="scientific">Pusillibacter faecalis</name>
    <dbReference type="NCBI Taxonomy" id="2714358"/>
    <lineage>
        <taxon>Bacteria</taxon>
        <taxon>Bacillati</taxon>
        <taxon>Bacillota</taxon>
        <taxon>Clostridia</taxon>
        <taxon>Eubacteriales</taxon>
        <taxon>Oscillospiraceae</taxon>
        <taxon>Pusillibacter</taxon>
    </lineage>
</organism>
<feature type="transmembrane region" description="Helical" evidence="1">
    <location>
        <begin position="159"/>
        <end position="180"/>
    </location>
</feature>
<feature type="transmembrane region" description="Helical" evidence="1">
    <location>
        <begin position="121"/>
        <end position="138"/>
    </location>
</feature>
<feature type="transmembrane region" description="Helical" evidence="1">
    <location>
        <begin position="224"/>
        <end position="243"/>
    </location>
</feature>
<evidence type="ECO:0000256" key="1">
    <source>
        <dbReference type="SAM" id="Phobius"/>
    </source>
</evidence>
<feature type="transmembrane region" description="Helical" evidence="1">
    <location>
        <begin position="186"/>
        <end position="204"/>
    </location>
</feature>
<dbReference type="AlphaFoldDB" id="A0A810QJU3"/>
<gene>
    <name evidence="2" type="ORF">MM59RIKEN_29900</name>
</gene>
<dbReference type="RefSeq" id="WP_213543730.1">
    <property type="nucleotide sequence ID" value="NZ_AP023421.1"/>
</dbReference>
<dbReference type="NCBIfam" id="TIGR04112">
    <property type="entry name" value="seleno_YedE"/>
    <property type="match status" value="1"/>
</dbReference>
<reference evidence="2" key="1">
    <citation type="submission" date="2020-09" db="EMBL/GenBank/DDBJ databases">
        <title>New species isolated from human feces.</title>
        <authorList>
            <person name="Kitahara M."/>
            <person name="Shigeno Y."/>
            <person name="Shime M."/>
            <person name="Matsumoto Y."/>
            <person name="Nakamura S."/>
            <person name="Motooka D."/>
            <person name="Fukuoka S."/>
            <person name="Nishikawa H."/>
            <person name="Benno Y."/>
        </authorList>
    </citation>
    <scope>NUCLEOTIDE SEQUENCE</scope>
    <source>
        <strain evidence="2">MM59</strain>
        <plasmid evidence="2">pMM59_01</plasmid>
    </source>
</reference>
<dbReference type="InterPro" id="IPR026366">
    <property type="entry name" value="Seleno_YedE"/>
</dbReference>
<keyword evidence="2" id="KW-0614">Plasmid</keyword>